<keyword evidence="3" id="KW-1185">Reference proteome</keyword>
<evidence type="ECO:0000313" key="2">
    <source>
        <dbReference type="EMBL" id="EXX75738.1"/>
    </source>
</evidence>
<proteinExistence type="predicted"/>
<feature type="region of interest" description="Disordered" evidence="1">
    <location>
        <begin position="1"/>
        <end position="22"/>
    </location>
</feature>
<dbReference type="OrthoDB" id="10552716at2759"/>
<organism evidence="2 3">
    <name type="scientific">Rhizophagus irregularis (strain DAOM 197198w)</name>
    <name type="common">Glomus intraradices</name>
    <dbReference type="NCBI Taxonomy" id="1432141"/>
    <lineage>
        <taxon>Eukaryota</taxon>
        <taxon>Fungi</taxon>
        <taxon>Fungi incertae sedis</taxon>
        <taxon>Mucoromycota</taxon>
        <taxon>Glomeromycotina</taxon>
        <taxon>Glomeromycetes</taxon>
        <taxon>Glomerales</taxon>
        <taxon>Glomeraceae</taxon>
        <taxon>Rhizophagus</taxon>
    </lineage>
</organism>
<name>A0A015N9A0_RHIIW</name>
<dbReference type="EMBL" id="JEMT01012369">
    <property type="protein sequence ID" value="EXX75738.1"/>
    <property type="molecule type" value="Genomic_DNA"/>
</dbReference>
<evidence type="ECO:0000313" key="3">
    <source>
        <dbReference type="Proteomes" id="UP000022910"/>
    </source>
</evidence>
<accession>A0A015N9A0</accession>
<dbReference type="AlphaFoldDB" id="A0A015N9A0"/>
<dbReference type="Proteomes" id="UP000022910">
    <property type="component" value="Unassembled WGS sequence"/>
</dbReference>
<sequence length="127" mass="14490">MKAEDRELARQRAKKSLQKGVLEQCPSKSTTRRCVLLGKGRRSKKISYPSRRIIKEHCLLKQVKKCQKLKLINTPSLVLKTSGDDDVPRATAGTRVITVIKVKDKNGHVRLKKLNVKRIRQKTPLPQ</sequence>
<dbReference type="HOGENOM" id="CLU_1971699_0_0_1"/>
<reference evidence="2 3" key="1">
    <citation type="submission" date="2014-02" db="EMBL/GenBank/DDBJ databases">
        <title>Single nucleus genome sequencing reveals high similarity among nuclei of an endomycorrhizal fungus.</title>
        <authorList>
            <person name="Lin K."/>
            <person name="Geurts R."/>
            <person name="Zhang Z."/>
            <person name="Limpens E."/>
            <person name="Saunders D.G."/>
            <person name="Mu D."/>
            <person name="Pang E."/>
            <person name="Cao H."/>
            <person name="Cha H."/>
            <person name="Lin T."/>
            <person name="Zhou Q."/>
            <person name="Shang Y."/>
            <person name="Li Y."/>
            <person name="Ivanov S."/>
            <person name="Sharma T."/>
            <person name="Velzen R.V."/>
            <person name="Ruijter N.D."/>
            <person name="Aanen D.K."/>
            <person name="Win J."/>
            <person name="Kamoun S."/>
            <person name="Bisseling T."/>
            <person name="Huang S."/>
        </authorList>
    </citation>
    <scope>NUCLEOTIDE SEQUENCE [LARGE SCALE GENOMIC DNA]</scope>
    <source>
        <strain evidence="3">DAOM197198w</strain>
    </source>
</reference>
<protein>
    <submittedName>
        <fullName evidence="2">Uncharacterized protein</fullName>
    </submittedName>
</protein>
<comment type="caution">
    <text evidence="2">The sequence shown here is derived from an EMBL/GenBank/DDBJ whole genome shotgun (WGS) entry which is preliminary data.</text>
</comment>
<feature type="compositionally biased region" description="Basic and acidic residues" evidence="1">
    <location>
        <begin position="1"/>
        <end position="10"/>
    </location>
</feature>
<gene>
    <name evidence="2" type="ORF">RirG_039250</name>
</gene>
<evidence type="ECO:0000256" key="1">
    <source>
        <dbReference type="SAM" id="MobiDB-lite"/>
    </source>
</evidence>